<dbReference type="PANTHER" id="PTHR25462">
    <property type="entry name" value="BONUS, ISOFORM C-RELATED"/>
    <property type="match status" value="1"/>
</dbReference>
<keyword evidence="3" id="KW-0862">Zinc</keyword>
<dbReference type="GO" id="GO:0008270">
    <property type="term" value="F:zinc ion binding"/>
    <property type="evidence" value="ECO:0007669"/>
    <property type="project" value="UniProtKB-KW"/>
</dbReference>
<dbReference type="Proteomes" id="UP001634394">
    <property type="component" value="Unassembled WGS sequence"/>
</dbReference>
<dbReference type="PROSITE" id="PS00518">
    <property type="entry name" value="ZF_RING_1"/>
    <property type="match status" value="1"/>
</dbReference>
<feature type="domain" description="B box-type" evidence="7">
    <location>
        <begin position="134"/>
        <end position="175"/>
    </location>
</feature>
<dbReference type="InterPro" id="IPR001841">
    <property type="entry name" value="Znf_RING"/>
</dbReference>
<dbReference type="InterPro" id="IPR018957">
    <property type="entry name" value="Znf_C3HC4_RING-type"/>
</dbReference>
<dbReference type="EMBL" id="JBJQND010000001">
    <property type="protein sequence ID" value="KAL3890199.1"/>
    <property type="molecule type" value="Genomic_DNA"/>
</dbReference>
<dbReference type="SMART" id="SM00184">
    <property type="entry name" value="RING"/>
    <property type="match status" value="1"/>
</dbReference>
<dbReference type="InterPro" id="IPR013083">
    <property type="entry name" value="Znf_RING/FYVE/PHD"/>
</dbReference>
<reference evidence="8 9" key="1">
    <citation type="submission" date="2024-11" db="EMBL/GenBank/DDBJ databases">
        <title>Chromosome-level genome assembly of the freshwater bivalve Anodonta woodiana.</title>
        <authorList>
            <person name="Chen X."/>
        </authorList>
    </citation>
    <scope>NUCLEOTIDE SEQUENCE [LARGE SCALE GENOMIC DNA]</scope>
    <source>
        <strain evidence="8">MN2024</strain>
        <tissue evidence="8">Gills</tissue>
    </source>
</reference>
<accession>A0ABD3XVE0</accession>
<dbReference type="SMART" id="SM00336">
    <property type="entry name" value="BBOX"/>
    <property type="match status" value="2"/>
</dbReference>
<dbReference type="PROSITE" id="PS50089">
    <property type="entry name" value="ZF_RING_2"/>
    <property type="match status" value="1"/>
</dbReference>
<evidence type="ECO:0000313" key="9">
    <source>
        <dbReference type="Proteomes" id="UP001634394"/>
    </source>
</evidence>
<evidence type="ECO:0000256" key="1">
    <source>
        <dbReference type="ARBA" id="ARBA00022723"/>
    </source>
</evidence>
<dbReference type="CDD" id="cd19757">
    <property type="entry name" value="Bbox1"/>
    <property type="match status" value="1"/>
</dbReference>
<evidence type="ECO:0000256" key="5">
    <source>
        <dbReference type="SAM" id="MobiDB-lite"/>
    </source>
</evidence>
<dbReference type="Gene3D" id="3.30.160.60">
    <property type="entry name" value="Classic Zinc Finger"/>
    <property type="match status" value="1"/>
</dbReference>
<proteinExistence type="predicted"/>
<keyword evidence="2 4" id="KW-0863">Zinc-finger</keyword>
<feature type="domain" description="B box-type" evidence="7">
    <location>
        <begin position="75"/>
        <end position="122"/>
    </location>
</feature>
<organism evidence="8 9">
    <name type="scientific">Sinanodonta woodiana</name>
    <name type="common">Chinese pond mussel</name>
    <name type="synonym">Anodonta woodiana</name>
    <dbReference type="NCBI Taxonomy" id="1069815"/>
    <lineage>
        <taxon>Eukaryota</taxon>
        <taxon>Metazoa</taxon>
        <taxon>Spiralia</taxon>
        <taxon>Lophotrochozoa</taxon>
        <taxon>Mollusca</taxon>
        <taxon>Bivalvia</taxon>
        <taxon>Autobranchia</taxon>
        <taxon>Heteroconchia</taxon>
        <taxon>Palaeoheterodonta</taxon>
        <taxon>Unionida</taxon>
        <taxon>Unionoidea</taxon>
        <taxon>Unionidae</taxon>
        <taxon>Unioninae</taxon>
        <taxon>Sinanodonta</taxon>
    </lineage>
</organism>
<sequence length="511" mass="58497">MAASRHECSICMDSFKNPKLISCHHSFCYKCLEDYVQVNLHNGCFNCPICRTSVHLPESGISGFQTNFYIDTETKENFPCEICGPKNVASSRCLDCEENLCQSCCFVHEKSKVSRHHKISDLVTLDPEMKGKIRQRVFCDQHAEEEIKLVCRDCKVPICFMCKAVQHDTHPTKALSDAAAEVKMTLDTKLNQCSDKLRRIKASTVKGEELDRSINDTEQEELKAVDDQCSLLHKAIDQEAAKFKDKIKDVYRLLKEQNAVIISYMQEEFKSCSNTKDIAQNLRDKGTDIEIIKKGPDIEQLISAAIVKTDPPTSTIRVNSKLFSSAKIIATNLIPLIGILQDSTDAEEISRKEREEREIKQRAEREKKDTEDKERKQREEREKKEIEEKEKKEREHRQIKEMSQKMETRVKDLDGELSTTRKQYEEAKANSQKMETRVKDLEGELSTTRKQYDEAKANASTIGAKLNQTEKELQALRNQHTDAVAQVILHVAWGGLAFERYVVAQAQNKSL</sequence>
<dbReference type="Pfam" id="PF00097">
    <property type="entry name" value="zf-C3HC4"/>
    <property type="match status" value="1"/>
</dbReference>
<dbReference type="SUPFAM" id="SSF57850">
    <property type="entry name" value="RING/U-box"/>
    <property type="match status" value="1"/>
</dbReference>
<dbReference type="PANTHER" id="PTHR25462:SF296">
    <property type="entry name" value="MEIOTIC P26, ISOFORM F"/>
    <property type="match status" value="1"/>
</dbReference>
<keyword evidence="9" id="KW-1185">Reference proteome</keyword>
<comment type="caution">
    <text evidence="8">The sequence shown here is derived from an EMBL/GenBank/DDBJ whole genome shotgun (WGS) entry which is preliminary data.</text>
</comment>
<evidence type="ECO:0000313" key="8">
    <source>
        <dbReference type="EMBL" id="KAL3890199.1"/>
    </source>
</evidence>
<dbReference type="Pfam" id="PF00643">
    <property type="entry name" value="zf-B_box"/>
    <property type="match status" value="1"/>
</dbReference>
<dbReference type="PROSITE" id="PS50119">
    <property type="entry name" value="ZF_BBOX"/>
    <property type="match status" value="2"/>
</dbReference>
<dbReference type="Gene3D" id="3.30.40.10">
    <property type="entry name" value="Zinc/RING finger domain, C3HC4 (zinc finger)"/>
    <property type="match status" value="1"/>
</dbReference>
<dbReference type="SUPFAM" id="SSF57845">
    <property type="entry name" value="B-box zinc-binding domain"/>
    <property type="match status" value="1"/>
</dbReference>
<evidence type="ECO:0000259" key="6">
    <source>
        <dbReference type="PROSITE" id="PS50089"/>
    </source>
</evidence>
<dbReference type="AlphaFoldDB" id="A0ABD3XVE0"/>
<name>A0ABD3XVE0_SINWO</name>
<evidence type="ECO:0000256" key="3">
    <source>
        <dbReference type="ARBA" id="ARBA00022833"/>
    </source>
</evidence>
<protein>
    <submittedName>
        <fullName evidence="8">Uncharacterized protein</fullName>
    </submittedName>
</protein>
<evidence type="ECO:0000256" key="4">
    <source>
        <dbReference type="PROSITE-ProRule" id="PRU00024"/>
    </source>
</evidence>
<feature type="compositionally biased region" description="Basic and acidic residues" evidence="5">
    <location>
        <begin position="348"/>
        <end position="399"/>
    </location>
</feature>
<keyword evidence="1" id="KW-0479">Metal-binding</keyword>
<dbReference type="InterPro" id="IPR000315">
    <property type="entry name" value="Znf_B-box"/>
</dbReference>
<evidence type="ECO:0000259" key="7">
    <source>
        <dbReference type="PROSITE" id="PS50119"/>
    </source>
</evidence>
<dbReference type="InterPro" id="IPR047153">
    <property type="entry name" value="TRIM45/56/19-like"/>
</dbReference>
<dbReference type="InterPro" id="IPR017907">
    <property type="entry name" value="Znf_RING_CS"/>
</dbReference>
<evidence type="ECO:0000256" key="2">
    <source>
        <dbReference type="ARBA" id="ARBA00022771"/>
    </source>
</evidence>
<feature type="region of interest" description="Disordered" evidence="5">
    <location>
        <begin position="345"/>
        <end position="399"/>
    </location>
</feature>
<gene>
    <name evidence="8" type="ORF">ACJMK2_002491</name>
</gene>
<feature type="domain" description="RING-type" evidence="6">
    <location>
        <begin position="8"/>
        <end position="51"/>
    </location>
</feature>